<dbReference type="InterPro" id="IPR003593">
    <property type="entry name" value="AAA+_ATPase"/>
</dbReference>
<feature type="transmembrane region" description="Helical" evidence="11">
    <location>
        <begin position="21"/>
        <end position="44"/>
    </location>
</feature>
<dbReference type="PANTHER" id="PTHR43394">
    <property type="entry name" value="ATP-DEPENDENT PERMEASE MDL1, MITOCHONDRIAL"/>
    <property type="match status" value="1"/>
</dbReference>
<dbReference type="CDD" id="cd18552">
    <property type="entry name" value="ABC_6TM_MsbA_like"/>
    <property type="match status" value="1"/>
</dbReference>
<keyword evidence="6 14" id="KW-0067">ATP-binding</keyword>
<dbReference type="InterPro" id="IPR027417">
    <property type="entry name" value="P-loop_NTPase"/>
</dbReference>
<dbReference type="SUPFAM" id="SSF52540">
    <property type="entry name" value="P-loop containing nucleoside triphosphate hydrolases"/>
    <property type="match status" value="1"/>
</dbReference>
<feature type="transmembrane region" description="Helical" evidence="11">
    <location>
        <begin position="245"/>
        <end position="268"/>
    </location>
</feature>
<keyword evidence="10 11" id="KW-0472">Membrane</keyword>
<dbReference type="RefSeq" id="WP_039609881.1">
    <property type="nucleotide sequence ID" value="NZ_JWIC01000006.1"/>
</dbReference>
<dbReference type="EMBL" id="KF724687">
    <property type="protein sequence ID" value="AHX39632.1"/>
    <property type="molecule type" value="Genomic_DNA"/>
</dbReference>
<keyword evidence="8 11" id="KW-1133">Transmembrane helix</keyword>
<gene>
    <name evidence="15" type="ORF">JF50_13020</name>
</gene>
<feature type="transmembrane region" description="Helical" evidence="11">
    <location>
        <begin position="165"/>
        <end position="182"/>
    </location>
</feature>
<dbReference type="InterPro" id="IPR011527">
    <property type="entry name" value="ABC1_TM_dom"/>
</dbReference>
<feature type="domain" description="ABC transporter" evidence="12">
    <location>
        <begin position="338"/>
        <end position="574"/>
    </location>
</feature>
<keyword evidence="14" id="KW-0378">Hydrolase</keyword>
<dbReference type="AlphaFoldDB" id="A0A023Q0J8"/>
<dbReference type="GO" id="GO:0005524">
    <property type="term" value="F:ATP binding"/>
    <property type="evidence" value="ECO:0007669"/>
    <property type="project" value="UniProtKB-KW"/>
</dbReference>
<keyword evidence="4 11" id="KW-0812">Transmembrane</keyword>
<evidence type="ECO:0000256" key="3">
    <source>
        <dbReference type="ARBA" id="ARBA00022475"/>
    </source>
</evidence>
<organism evidence="14">
    <name type="scientific">Pseudoalteromonas luteoviolacea</name>
    <dbReference type="NCBI Taxonomy" id="43657"/>
    <lineage>
        <taxon>Bacteria</taxon>
        <taxon>Pseudomonadati</taxon>
        <taxon>Pseudomonadota</taxon>
        <taxon>Gammaproteobacteria</taxon>
        <taxon>Alteromonadales</taxon>
        <taxon>Pseudoalteromonadaceae</taxon>
        <taxon>Pseudoalteromonas</taxon>
    </lineage>
</organism>
<protein>
    <submittedName>
        <fullName evidence="14">Lipid A export ATP-binding/permease protein MsbA</fullName>
        <ecNumber evidence="14">3.6.3.25</ecNumber>
    </submittedName>
    <submittedName>
        <fullName evidence="15">Lipid transporter ATP-binding/permease</fullName>
    </submittedName>
</protein>
<evidence type="ECO:0000256" key="9">
    <source>
        <dbReference type="ARBA" id="ARBA00023055"/>
    </source>
</evidence>
<keyword evidence="5" id="KW-0547">Nucleotide-binding</keyword>
<feature type="domain" description="ABC transmembrane type-1" evidence="13">
    <location>
        <begin position="24"/>
        <end position="306"/>
    </location>
</feature>
<evidence type="ECO:0000256" key="10">
    <source>
        <dbReference type="ARBA" id="ARBA00023136"/>
    </source>
</evidence>
<comment type="subcellular location">
    <subcellularLocation>
        <location evidence="1">Cell membrane</location>
        <topology evidence="1">Multi-pass membrane protein</topology>
    </subcellularLocation>
</comment>
<evidence type="ECO:0000313" key="15">
    <source>
        <dbReference type="EMBL" id="KID56817.1"/>
    </source>
</evidence>
<dbReference type="InterPro" id="IPR036640">
    <property type="entry name" value="ABC1_TM_sf"/>
</dbReference>
<reference evidence="14" key="2">
    <citation type="journal article" date="2014" name="Science">
        <title>Marine tubeworm metamorphosis induced by arrays of bacterial phage tail-like structures.</title>
        <authorList>
            <person name="Shikuma N.J."/>
            <person name="Pilhofer M."/>
            <person name="Weiss G.L."/>
            <person name="Hadfield M.G."/>
            <person name="Jensen G.J."/>
            <person name="Newman D.K."/>
        </authorList>
    </citation>
    <scope>NUCLEOTIDE SEQUENCE</scope>
    <source>
        <strain evidence="14">HI1</strain>
    </source>
</reference>
<name>A0A023Q0J8_9GAMM</name>
<dbReference type="SMART" id="SM00382">
    <property type="entry name" value="AAA"/>
    <property type="match status" value="1"/>
</dbReference>
<evidence type="ECO:0000313" key="14">
    <source>
        <dbReference type="EMBL" id="AHX39632.1"/>
    </source>
</evidence>
<dbReference type="GO" id="GO:0005886">
    <property type="term" value="C:plasma membrane"/>
    <property type="evidence" value="ECO:0007669"/>
    <property type="project" value="UniProtKB-SubCell"/>
</dbReference>
<accession>A0A023Q0J8</accession>
<dbReference type="FunFam" id="3.40.50.300:FF:000140">
    <property type="entry name" value="Lipid A export ATP-binding/permease protein MsbA"/>
    <property type="match status" value="1"/>
</dbReference>
<keyword evidence="3" id="KW-1003">Cell membrane</keyword>
<dbReference type="PROSITE" id="PS50929">
    <property type="entry name" value="ABC_TM1F"/>
    <property type="match status" value="1"/>
</dbReference>
<dbReference type="OrthoDB" id="9806127at2"/>
<dbReference type="GO" id="GO:0016887">
    <property type="term" value="F:ATP hydrolysis activity"/>
    <property type="evidence" value="ECO:0007669"/>
    <property type="project" value="InterPro"/>
</dbReference>
<evidence type="ECO:0000256" key="5">
    <source>
        <dbReference type="ARBA" id="ARBA00022741"/>
    </source>
</evidence>
<dbReference type="Gene3D" id="3.40.50.300">
    <property type="entry name" value="P-loop containing nucleotide triphosphate hydrolases"/>
    <property type="match status" value="1"/>
</dbReference>
<sequence length="578" mass="63649">MQQSGKQIYKRLLAYTYEFKAASLFAIIGMLGYAAMDALFIQLMKPFMDDGLTQGNQEVLAMAPIVVILLVLGRGVFNYMSSYCLSYVGSQVVRKLRQQLYEHMLFMPVSFHDKHSNGELVSKITFDTEQVQQAVTRALQVAIREGAFVVFLLWGMFAISWKLSLLFLVIVPFVAIVVSVVSKRFRKISKSIQDAMGAVTRGSEQMLSGHKEIHGFGGQDKEIAQFAKVNNHNRQQRVKMDATRALSVSVIQLIAASAMAVVLAIIAMPEVHESLTPGVVASLITAMVMMLRPLKQLANVNSDFQRGIAAAKSIFEVLDEEKEKDTGTHTVETVTGAISVKGVTFTYPTKDEPVIENLSIEIPAGKSIALVGRSGSGKSTLSSLLPRFYDLDSGSITLDGVELSEYTLASLRNQFALVSQHVTLFNDTIANNIMYGLDEKLSEAELIDVAKKAHVWEFVKDLPQGLDTEVGENGVMLSGGQRQRIAIARAIVKDAPVLILDEATSALDTESERLIQEELDKLMVNKTSIVIAHRLSTIEKSDQIYVLDKGRVLEQGKHEDLLANDGAYSALCKMQYGE</sequence>
<evidence type="ECO:0000256" key="8">
    <source>
        <dbReference type="ARBA" id="ARBA00022989"/>
    </source>
</evidence>
<feature type="transmembrane region" description="Helical" evidence="11">
    <location>
        <begin position="59"/>
        <end position="77"/>
    </location>
</feature>
<evidence type="ECO:0000256" key="6">
    <source>
        <dbReference type="ARBA" id="ARBA00022840"/>
    </source>
</evidence>
<evidence type="ECO:0000256" key="2">
    <source>
        <dbReference type="ARBA" id="ARBA00022448"/>
    </source>
</evidence>
<dbReference type="InterPro" id="IPR039421">
    <property type="entry name" value="Type_1_exporter"/>
</dbReference>
<dbReference type="InterPro" id="IPR017871">
    <property type="entry name" value="ABC_transporter-like_CS"/>
</dbReference>
<evidence type="ECO:0000256" key="11">
    <source>
        <dbReference type="SAM" id="Phobius"/>
    </source>
</evidence>
<reference evidence="14" key="1">
    <citation type="journal article" date="2012" name="Sci. Rep.">
        <title>Recruitment in the sea: bacterial genes required for inducing larval settlement in a polychaete worm.</title>
        <authorList>
            <person name="Huang Y."/>
            <person name="Callahan S."/>
            <person name="Hadfield M.G."/>
        </authorList>
    </citation>
    <scope>NUCLEOTIDE SEQUENCE</scope>
    <source>
        <strain evidence="14">HI1</strain>
    </source>
</reference>
<dbReference type="Pfam" id="PF00005">
    <property type="entry name" value="ABC_tran"/>
    <property type="match status" value="1"/>
</dbReference>
<dbReference type="EMBL" id="JWIC01000006">
    <property type="protein sequence ID" value="KID56817.1"/>
    <property type="molecule type" value="Genomic_DNA"/>
</dbReference>
<evidence type="ECO:0000256" key="7">
    <source>
        <dbReference type="ARBA" id="ARBA00022967"/>
    </source>
</evidence>
<keyword evidence="2" id="KW-0813">Transport</keyword>
<feature type="transmembrane region" description="Helical" evidence="11">
    <location>
        <begin position="141"/>
        <end position="159"/>
    </location>
</feature>
<dbReference type="Proteomes" id="UP000031327">
    <property type="component" value="Unassembled WGS sequence"/>
</dbReference>
<evidence type="ECO:0000256" key="1">
    <source>
        <dbReference type="ARBA" id="ARBA00004651"/>
    </source>
</evidence>
<dbReference type="InterPro" id="IPR011917">
    <property type="entry name" value="ABC_transpr_lipidA"/>
</dbReference>
<dbReference type="NCBIfam" id="TIGR02203">
    <property type="entry name" value="MsbA_lipidA"/>
    <property type="match status" value="1"/>
</dbReference>
<evidence type="ECO:0000259" key="12">
    <source>
        <dbReference type="PROSITE" id="PS50893"/>
    </source>
</evidence>
<keyword evidence="7" id="KW-1278">Translocase</keyword>
<dbReference type="EC" id="3.6.3.25" evidence="14"/>
<dbReference type="Gene3D" id="1.20.1560.10">
    <property type="entry name" value="ABC transporter type 1, transmembrane domain"/>
    <property type="match status" value="1"/>
</dbReference>
<dbReference type="Pfam" id="PF00664">
    <property type="entry name" value="ABC_membrane"/>
    <property type="match status" value="1"/>
</dbReference>
<dbReference type="SUPFAM" id="SSF90123">
    <property type="entry name" value="ABC transporter transmembrane region"/>
    <property type="match status" value="1"/>
</dbReference>
<dbReference type="GO" id="GO:0034040">
    <property type="term" value="F:ATPase-coupled lipid transmembrane transporter activity"/>
    <property type="evidence" value="ECO:0007669"/>
    <property type="project" value="InterPro"/>
</dbReference>
<keyword evidence="9" id="KW-0445">Lipid transport</keyword>
<proteinExistence type="predicted"/>
<dbReference type="PROSITE" id="PS50893">
    <property type="entry name" value="ABC_TRANSPORTER_2"/>
    <property type="match status" value="1"/>
</dbReference>
<dbReference type="PROSITE" id="PS00211">
    <property type="entry name" value="ABC_TRANSPORTER_1"/>
    <property type="match status" value="1"/>
</dbReference>
<evidence type="ECO:0000256" key="4">
    <source>
        <dbReference type="ARBA" id="ARBA00022692"/>
    </source>
</evidence>
<dbReference type="GO" id="GO:0015421">
    <property type="term" value="F:ABC-type oligopeptide transporter activity"/>
    <property type="evidence" value="ECO:0007669"/>
    <property type="project" value="TreeGrafter"/>
</dbReference>
<dbReference type="InterPro" id="IPR003439">
    <property type="entry name" value="ABC_transporter-like_ATP-bd"/>
</dbReference>
<dbReference type="PANTHER" id="PTHR43394:SF1">
    <property type="entry name" value="ATP-BINDING CASSETTE SUB-FAMILY B MEMBER 10, MITOCHONDRIAL"/>
    <property type="match status" value="1"/>
</dbReference>
<evidence type="ECO:0000313" key="16">
    <source>
        <dbReference type="Proteomes" id="UP000031327"/>
    </source>
</evidence>
<reference evidence="15 16" key="3">
    <citation type="submission" date="2014-12" db="EMBL/GenBank/DDBJ databases">
        <title>Draft Genome Sequence of Pseudoalteromonas luteoviolacea HI1.</title>
        <authorList>
            <person name="Asahina A.Y."/>
            <person name="Hadfield M.G."/>
        </authorList>
    </citation>
    <scope>NUCLEOTIDE SEQUENCE [LARGE SCALE GENOMIC DNA]</scope>
    <source>
        <strain evidence="15 16">HI1</strain>
    </source>
</reference>
<evidence type="ECO:0000259" key="13">
    <source>
        <dbReference type="PROSITE" id="PS50929"/>
    </source>
</evidence>